<protein>
    <submittedName>
        <fullName evidence="7">Protein-disulfide isomerase</fullName>
    </submittedName>
</protein>
<keyword evidence="3" id="KW-0560">Oxidoreductase</keyword>
<comment type="similarity">
    <text evidence="1">Belongs to the thioredoxin family. DsbA subfamily.</text>
</comment>
<dbReference type="AlphaFoldDB" id="S0EWC4"/>
<evidence type="ECO:0000256" key="2">
    <source>
        <dbReference type="ARBA" id="ARBA00022729"/>
    </source>
</evidence>
<keyword evidence="4" id="KW-1015">Disulfide bond</keyword>
<dbReference type="FunCoup" id="S0EWC4">
    <property type="interactions" value="8"/>
</dbReference>
<evidence type="ECO:0000313" key="8">
    <source>
        <dbReference type="Proteomes" id="UP000014227"/>
    </source>
</evidence>
<keyword evidence="5" id="KW-0676">Redox-active center</keyword>
<reference evidence="8" key="1">
    <citation type="submission" date="2013-03" db="EMBL/GenBank/DDBJ databases">
        <title>Genome sequence of Chthonomonas calidirosea, the first sequenced genome from the Armatimonadetes phylum (formally candidate division OP10).</title>
        <authorList>
            <person name="Lee K.C.Y."/>
            <person name="Morgan X.C."/>
            <person name="Dunfield P.F."/>
            <person name="Tamas I."/>
            <person name="Houghton K.M."/>
            <person name="Vyssotski M."/>
            <person name="Ryan J.L.J."/>
            <person name="Lagutin K."/>
            <person name="McDonald I.R."/>
            <person name="Stott M.B."/>
        </authorList>
    </citation>
    <scope>NUCLEOTIDE SEQUENCE [LARGE SCALE GENOMIC DNA]</scope>
    <source>
        <strain evidence="8">DSM 23976 / ICMP 18418 / T49</strain>
    </source>
</reference>
<dbReference type="PATRIC" id="fig|1303518.3.peg.2385"/>
<evidence type="ECO:0000256" key="4">
    <source>
        <dbReference type="ARBA" id="ARBA00023157"/>
    </source>
</evidence>
<dbReference type="eggNOG" id="COG1651">
    <property type="taxonomic scope" value="Bacteria"/>
</dbReference>
<proteinExistence type="inferred from homology"/>
<dbReference type="SUPFAM" id="SSF52833">
    <property type="entry name" value="Thioredoxin-like"/>
    <property type="match status" value="1"/>
</dbReference>
<feature type="domain" description="Thioredoxin-like fold" evidence="6">
    <location>
        <begin position="60"/>
        <end position="194"/>
    </location>
</feature>
<keyword evidence="7" id="KW-0413">Isomerase</keyword>
<keyword evidence="8" id="KW-1185">Reference proteome</keyword>
<dbReference type="InterPro" id="IPR036249">
    <property type="entry name" value="Thioredoxin-like_sf"/>
</dbReference>
<evidence type="ECO:0000313" key="7">
    <source>
        <dbReference type="EMBL" id="CCW36101.1"/>
    </source>
</evidence>
<dbReference type="OrthoDB" id="9808135at2"/>
<dbReference type="PANTHER" id="PTHR13887:SF14">
    <property type="entry name" value="DISULFIDE BOND FORMATION PROTEIN D"/>
    <property type="match status" value="1"/>
</dbReference>
<dbReference type="STRING" id="454171.CP488_01802"/>
<dbReference type="Gene3D" id="3.40.30.10">
    <property type="entry name" value="Glutaredoxin"/>
    <property type="match status" value="1"/>
</dbReference>
<sequence length="217" mass="24434">MQMIFVRNRDVLLVGLLAFISLSALSFTIHKIVEDARRISPPPTPIAIAPTLVIGAHPEFFGDPHAPFTLVEFGDYQCPPCYYAATRIPSLIQHSKGRLRFVFRNFPIESIHPLAMQAAVVAEVAKRHGKFLLFHDAIYANQISLSSAWLNTLLQSLHLSKIQLQQDESYARRAIAEDVAIAKRCGLTGTPFFLLITPQNRVYRLTNIEQVRNFVPL</sequence>
<dbReference type="Pfam" id="PF13462">
    <property type="entry name" value="Thioredoxin_4"/>
    <property type="match status" value="1"/>
</dbReference>
<organism evidence="7 8">
    <name type="scientific">Chthonomonas calidirosea (strain DSM 23976 / ICMP 18418 / T49)</name>
    <dbReference type="NCBI Taxonomy" id="1303518"/>
    <lineage>
        <taxon>Bacteria</taxon>
        <taxon>Bacillati</taxon>
        <taxon>Armatimonadota</taxon>
        <taxon>Chthonomonadia</taxon>
        <taxon>Chthonomonadales</taxon>
        <taxon>Chthonomonadaceae</taxon>
        <taxon>Chthonomonas</taxon>
    </lineage>
</organism>
<dbReference type="InParanoid" id="S0EWC4"/>
<dbReference type="EMBL" id="HF951689">
    <property type="protein sequence ID" value="CCW36101.1"/>
    <property type="molecule type" value="Genomic_DNA"/>
</dbReference>
<gene>
    <name evidence="7" type="ORF">CCALI_02294</name>
</gene>
<accession>S0EWC4</accession>
<dbReference type="GO" id="GO:0016853">
    <property type="term" value="F:isomerase activity"/>
    <property type="evidence" value="ECO:0007669"/>
    <property type="project" value="UniProtKB-KW"/>
</dbReference>
<dbReference type="PANTHER" id="PTHR13887">
    <property type="entry name" value="GLUTATHIONE S-TRANSFERASE KAPPA"/>
    <property type="match status" value="1"/>
</dbReference>
<dbReference type="KEGG" id="ccz:CCALI_02294"/>
<dbReference type="HOGENOM" id="CLU_1270422_0_0_0"/>
<dbReference type="GO" id="GO:0016491">
    <property type="term" value="F:oxidoreductase activity"/>
    <property type="evidence" value="ECO:0007669"/>
    <property type="project" value="UniProtKB-KW"/>
</dbReference>
<dbReference type="Proteomes" id="UP000014227">
    <property type="component" value="Chromosome I"/>
</dbReference>
<evidence type="ECO:0000256" key="3">
    <source>
        <dbReference type="ARBA" id="ARBA00023002"/>
    </source>
</evidence>
<dbReference type="InterPro" id="IPR012336">
    <property type="entry name" value="Thioredoxin-like_fold"/>
</dbReference>
<evidence type="ECO:0000256" key="1">
    <source>
        <dbReference type="ARBA" id="ARBA00005791"/>
    </source>
</evidence>
<evidence type="ECO:0000256" key="5">
    <source>
        <dbReference type="ARBA" id="ARBA00023284"/>
    </source>
</evidence>
<name>S0EWC4_CHTCT</name>
<keyword evidence="2" id="KW-0732">Signal</keyword>
<evidence type="ECO:0000259" key="6">
    <source>
        <dbReference type="Pfam" id="PF13462"/>
    </source>
</evidence>